<organism evidence="1">
    <name type="scientific">Acinetobacter baumannii</name>
    <dbReference type="NCBI Taxonomy" id="470"/>
    <lineage>
        <taxon>Bacteria</taxon>
        <taxon>Pseudomonadati</taxon>
        <taxon>Pseudomonadota</taxon>
        <taxon>Gammaproteobacteria</taxon>
        <taxon>Moraxellales</taxon>
        <taxon>Moraxellaceae</taxon>
        <taxon>Acinetobacter</taxon>
        <taxon>Acinetobacter calcoaceticus/baumannii complex</taxon>
    </lineage>
</organism>
<reference evidence="1" key="2">
    <citation type="submission" date="2016-11" db="EMBL/GenBank/DDBJ databases">
        <authorList>
            <person name="Jaros S."/>
            <person name="Januszkiewicz K."/>
            <person name="Wedrychowicz H."/>
        </authorList>
    </citation>
    <scope>NUCLEOTIDE SEQUENCE</scope>
    <source>
        <strain evidence="1">A85</strain>
        <plasmid evidence="1">pA85-3</plasmid>
    </source>
</reference>
<accession>X2F9L8</accession>
<proteinExistence type="predicted"/>
<evidence type="ECO:0000313" key="1">
    <source>
        <dbReference type="EMBL" id="AHM95328.1"/>
    </source>
</evidence>
<dbReference type="PROSITE" id="PS51257">
    <property type="entry name" value="PROKAR_LIPOPROTEIN"/>
    <property type="match status" value="1"/>
</dbReference>
<dbReference type="PATRIC" id="fig|470.1401.peg.4010"/>
<dbReference type="AlphaFoldDB" id="X2F9L8"/>
<evidence type="ECO:0008006" key="2">
    <source>
        <dbReference type="Google" id="ProtNLM"/>
    </source>
</evidence>
<geneLocation type="plasmid" evidence="1">
    <name>pA85-3</name>
</geneLocation>
<keyword evidence="1" id="KW-0614">Plasmid</keyword>
<sequence length="170" mass="19089">MKSNFMSIHSLILKSSFLSFSLLLVGCNFPLGAKPYEPFEYVLGEKIIRSLKECSTDIQKILKICSPAASKQQISQAISKCPDVKFEFEKILTPSVVLREVKPAQVLTVNKLNSLLNECMKKAKPNLPDEKDKVIAAQLSVIAEAKYKDIIQDKKIHGDENLMFEEDNAE</sequence>
<dbReference type="KEGG" id="abw:BL01_p0075"/>
<reference evidence="1" key="1">
    <citation type="journal article" date="2014" name="J. Antimicrob. Chemother.">
        <title>A conjugative plasmid carrying the carbapenem resistance gene blaOXA-23 in AbaR4 in an extensively resistant GC1 Acinetobacter baumannii isolate.</title>
        <authorList>
            <person name="Hamidian M."/>
            <person name="Kenyon J.J."/>
            <person name="Holt K.E."/>
            <person name="Pickard D."/>
            <person name="Hall R.M."/>
        </authorList>
    </citation>
    <scope>NUCLEOTIDE SEQUENCE</scope>
    <source>
        <strain evidence="1">A85</strain>
        <plasmid evidence="1">pA85-3</plasmid>
    </source>
</reference>
<protein>
    <recommendedName>
        <fullName evidence="2">Lipoprotein</fullName>
    </recommendedName>
</protein>
<dbReference type="RefSeq" id="WP_000840065.1">
    <property type="nucleotide sequence ID" value="NC_025109.2"/>
</dbReference>
<name>X2F9L8_ACIBA</name>
<dbReference type="EMBL" id="KJ493819">
    <property type="protein sequence ID" value="AHM95328.1"/>
    <property type="molecule type" value="Genomic_DNA"/>
</dbReference>